<organism evidence="1 2">
    <name type="scientific">Xanthomonas citri pv. citri</name>
    <dbReference type="NCBI Taxonomy" id="611301"/>
    <lineage>
        <taxon>Bacteria</taxon>
        <taxon>Pseudomonadati</taxon>
        <taxon>Pseudomonadota</taxon>
        <taxon>Gammaproteobacteria</taxon>
        <taxon>Lysobacterales</taxon>
        <taxon>Lysobacteraceae</taxon>
        <taxon>Xanthomonas</taxon>
    </lineage>
</organism>
<dbReference type="AlphaFoldDB" id="A0A0U5FEC2"/>
<keyword evidence="2" id="KW-1185">Reference proteome</keyword>
<proteinExistence type="predicted"/>
<evidence type="ECO:0000313" key="1">
    <source>
        <dbReference type="EMBL" id="CEG17049.1"/>
    </source>
</evidence>
<dbReference type="Proteomes" id="UP000052230">
    <property type="component" value="Unassembled WGS sequence"/>
</dbReference>
<protein>
    <submittedName>
        <fullName evidence="1">Uncharacterized protein</fullName>
    </submittedName>
</protein>
<name>A0A0U5FEC2_XANCI</name>
<sequence>MAERIDGCAHEGQSASFRCTIDAKACTRSVRAGTPAHNGERMVFDKAAAVAVGVSRCKTAPRALSCRRRSRPRWRHCS</sequence>
<comment type="caution">
    <text evidence="1">The sequence shown here is derived from an EMBL/GenBank/DDBJ whole genome shotgun (WGS) entry which is preliminary data.</text>
</comment>
<dbReference type="EMBL" id="CCXZ01000144">
    <property type="protein sequence ID" value="CEG17049.1"/>
    <property type="molecule type" value="Genomic_DNA"/>
</dbReference>
<reference evidence="1 2" key="1">
    <citation type="submission" date="2014-09" db="EMBL/GenBank/DDBJ databases">
        <authorList>
            <person name="Regsiter A."/>
        </authorList>
    </citation>
    <scope>NUCLEOTIDE SEQUENCE [LARGE SCALE GENOMIC DNA]</scope>
</reference>
<accession>A0A0U5FEC2</accession>
<evidence type="ECO:0000313" key="2">
    <source>
        <dbReference type="Proteomes" id="UP000052230"/>
    </source>
</evidence>
<gene>
    <name evidence="1" type="ORF">XAC3562_50045</name>
</gene>